<reference evidence="2" key="1">
    <citation type="submission" date="2022-10" db="EMBL/GenBank/DDBJ databases">
        <title>Catenovulum adriacola sp. nov. isolated in the Harbour of Susak.</title>
        <authorList>
            <person name="Schoch T."/>
            <person name="Reich S.J."/>
            <person name="Stoeferle S."/>
            <person name="Flaiz M."/>
            <person name="Kazda M."/>
            <person name="Riedel C.U."/>
            <person name="Duerre P."/>
        </authorList>
    </citation>
    <scope>NUCLEOTIDE SEQUENCE</scope>
    <source>
        <strain evidence="2">TS8</strain>
        <plasmid evidence="2">pCadTS8_1</plasmid>
    </source>
</reference>
<dbReference type="PROSITE" id="PS51257">
    <property type="entry name" value="PROKAR_LIPOPROTEIN"/>
    <property type="match status" value="1"/>
</dbReference>
<evidence type="ECO:0000313" key="3">
    <source>
        <dbReference type="Proteomes" id="UP001163726"/>
    </source>
</evidence>
<keyword evidence="2" id="KW-0614">Plasmid</keyword>
<evidence type="ECO:0000256" key="1">
    <source>
        <dbReference type="ARBA" id="ARBA00022801"/>
    </source>
</evidence>
<dbReference type="InterPro" id="IPR032342">
    <property type="entry name" value="DUF4861"/>
</dbReference>
<dbReference type="InterPro" id="IPR012341">
    <property type="entry name" value="6hp_glycosidase-like_sf"/>
</dbReference>
<keyword evidence="3" id="KW-1185">Reference proteome</keyword>
<accession>A0ABY7ATP1</accession>
<dbReference type="PANTHER" id="PTHR33886:SF8">
    <property type="entry name" value="UNSATURATED RHAMNOGALACTURONAN HYDROLASE (EUROFUNG)"/>
    <property type="match status" value="1"/>
</dbReference>
<dbReference type="SUPFAM" id="SSF48208">
    <property type="entry name" value="Six-hairpin glycosidases"/>
    <property type="match status" value="1"/>
</dbReference>
<sequence length="663" mass="76200">MNQIFKYILAGTLVSVAAGCAMQPQEEGYVQARFVPERKDDFAFENDKVAFRVYGPALQASKENNGTDCWFKRVDYPIVDKWYKGHTEGISYHEDHGEGYDPYHVGNSLGCGSIALWDKSASGDKLIQPNVYTSYEVISKTANKVVFELKYQYEELNIQEVKRITLEKGNQLYKAESQFTKNGQPVQLDVAVGVTTHDGKAKAKVNSEGDTLTTWETIDGSHVGTAVALPKFTHTHFVEQKSDVKDRSHAVLVTKTDKAGKITYYAGFAWTKAGEITSFKQWQKYADSYLDKSDKNAKVTPKSVKSLTKKVADWQIEHHEEQGKYRSIPRIKPDWMSRDRYHDLQWQLGALYAGMNEWRKIADNDKYTQWLKAIGERNDWKLHKRPYHADDHTVGQFYLDLYEEFKQEKMLEPTRKQFDWILANPKTGTLEWKAENTHAHYRWGWCDALFMAPPVWAQLAKITGEQKYLEFMHQEYKATYDLLWSEKDQLFWRDSSYFDQKEQNGEDIFWARGNGWVFGGLALMIPDLPSDWQHREFYIDLFKKMAVRLKTIQREDGTWSMGLLGGTEGYPIKETSGTSFFTFGLAWGINQGYLDEATYRPILMKAWQALRKSVNDEGMLGFVQPVGAAPGDSFPDSTEVYGVGAFLAAGTEMYKLIKSENKQ</sequence>
<dbReference type="InterPro" id="IPR052043">
    <property type="entry name" value="PolySaccharide_Degr_Enz"/>
</dbReference>
<protein>
    <submittedName>
        <fullName evidence="2">Glycoside hydrolase family 88 protein</fullName>
    </submittedName>
</protein>
<dbReference type="InterPro" id="IPR010905">
    <property type="entry name" value="Glyco_hydro_88"/>
</dbReference>
<dbReference type="PANTHER" id="PTHR33886">
    <property type="entry name" value="UNSATURATED RHAMNOGALACTURONAN HYDROLASE (EUROFUNG)"/>
    <property type="match status" value="1"/>
</dbReference>
<dbReference type="Gene3D" id="1.50.10.10">
    <property type="match status" value="1"/>
</dbReference>
<dbReference type="Pfam" id="PF16153">
    <property type="entry name" value="DUF4861"/>
    <property type="match status" value="1"/>
</dbReference>
<keyword evidence="1 2" id="KW-0378">Hydrolase</keyword>
<geneLocation type="plasmid" evidence="2 3">
    <name>pCadTS8_1</name>
</geneLocation>
<dbReference type="InterPro" id="IPR008928">
    <property type="entry name" value="6-hairpin_glycosidase_sf"/>
</dbReference>
<name>A0ABY7ATP1_9ALTE</name>
<dbReference type="RefSeq" id="WP_268076733.1">
    <property type="nucleotide sequence ID" value="NZ_CP109966.1"/>
</dbReference>
<gene>
    <name evidence="2" type="ORF">OLW01_14970</name>
</gene>
<dbReference type="Pfam" id="PF07470">
    <property type="entry name" value="Glyco_hydro_88"/>
    <property type="match status" value="1"/>
</dbReference>
<dbReference type="GO" id="GO:0016787">
    <property type="term" value="F:hydrolase activity"/>
    <property type="evidence" value="ECO:0007669"/>
    <property type="project" value="UniProtKB-KW"/>
</dbReference>
<dbReference type="EMBL" id="CP109966">
    <property type="protein sequence ID" value="WAJ72016.1"/>
    <property type="molecule type" value="Genomic_DNA"/>
</dbReference>
<proteinExistence type="predicted"/>
<evidence type="ECO:0000313" key="2">
    <source>
        <dbReference type="EMBL" id="WAJ72016.1"/>
    </source>
</evidence>
<dbReference type="Proteomes" id="UP001163726">
    <property type="component" value="Plasmid pCadTS8_1"/>
</dbReference>
<organism evidence="2 3">
    <name type="scientific">Catenovulum adriaticum</name>
    <dbReference type="NCBI Taxonomy" id="2984846"/>
    <lineage>
        <taxon>Bacteria</taxon>
        <taxon>Pseudomonadati</taxon>
        <taxon>Pseudomonadota</taxon>
        <taxon>Gammaproteobacteria</taxon>
        <taxon>Alteromonadales</taxon>
        <taxon>Alteromonadaceae</taxon>
        <taxon>Catenovulum</taxon>
    </lineage>
</organism>